<accession>A0AAD5R453</accession>
<evidence type="ECO:0000313" key="1">
    <source>
        <dbReference type="EMBL" id="KAJ1369240.1"/>
    </source>
</evidence>
<dbReference type="EMBL" id="JAHQIW010006466">
    <property type="protein sequence ID" value="KAJ1369240.1"/>
    <property type="molecule type" value="Genomic_DNA"/>
</dbReference>
<reference evidence="1" key="1">
    <citation type="submission" date="2021-06" db="EMBL/GenBank/DDBJ databases">
        <title>Parelaphostrongylus tenuis whole genome reference sequence.</title>
        <authorList>
            <person name="Garwood T.J."/>
            <person name="Larsen P.A."/>
            <person name="Fountain-Jones N.M."/>
            <person name="Garbe J.R."/>
            <person name="Macchietto M.G."/>
            <person name="Kania S.A."/>
            <person name="Gerhold R.W."/>
            <person name="Richards J.E."/>
            <person name="Wolf T.M."/>
        </authorList>
    </citation>
    <scope>NUCLEOTIDE SEQUENCE</scope>
    <source>
        <strain evidence="1">MNPRO001-30</strain>
        <tissue evidence="1">Meninges</tissue>
    </source>
</reference>
<sequence length="74" mass="7855">MEGGASKIHSLLTVGDQQLARRCIIVGGNTITNIIMASWSKRMWQSALNRVIRILASGPLGSHFFSASATVGGN</sequence>
<comment type="caution">
    <text evidence="1">The sequence shown here is derived from an EMBL/GenBank/DDBJ whole genome shotgun (WGS) entry which is preliminary data.</text>
</comment>
<gene>
    <name evidence="1" type="ORF">KIN20_030653</name>
</gene>
<organism evidence="1 2">
    <name type="scientific">Parelaphostrongylus tenuis</name>
    <name type="common">Meningeal worm</name>
    <dbReference type="NCBI Taxonomy" id="148309"/>
    <lineage>
        <taxon>Eukaryota</taxon>
        <taxon>Metazoa</taxon>
        <taxon>Ecdysozoa</taxon>
        <taxon>Nematoda</taxon>
        <taxon>Chromadorea</taxon>
        <taxon>Rhabditida</taxon>
        <taxon>Rhabditina</taxon>
        <taxon>Rhabditomorpha</taxon>
        <taxon>Strongyloidea</taxon>
        <taxon>Metastrongylidae</taxon>
        <taxon>Parelaphostrongylus</taxon>
    </lineage>
</organism>
<dbReference type="Proteomes" id="UP001196413">
    <property type="component" value="Unassembled WGS sequence"/>
</dbReference>
<evidence type="ECO:0000313" key="2">
    <source>
        <dbReference type="Proteomes" id="UP001196413"/>
    </source>
</evidence>
<name>A0AAD5R453_PARTN</name>
<dbReference type="AlphaFoldDB" id="A0AAD5R453"/>
<proteinExistence type="predicted"/>
<keyword evidence="2" id="KW-1185">Reference proteome</keyword>
<protein>
    <submittedName>
        <fullName evidence="1">Uncharacterized protein</fullName>
    </submittedName>
</protein>